<gene>
    <name evidence="3" type="ORF">D3P08_22980</name>
</gene>
<dbReference type="InterPro" id="IPR022513">
    <property type="entry name" value="TOMM_pelo"/>
</dbReference>
<name>A0A3A1URS2_9BACL</name>
<dbReference type="InterPro" id="IPR004232">
    <property type="entry name" value="CN_Hdrtase_a/SCN_Hdrlase_g"/>
</dbReference>
<evidence type="ECO:0000313" key="3">
    <source>
        <dbReference type="EMBL" id="RIX49413.1"/>
    </source>
</evidence>
<accession>A0A3A1URS2</accession>
<dbReference type="Proteomes" id="UP000266482">
    <property type="component" value="Unassembled WGS sequence"/>
</dbReference>
<protein>
    <submittedName>
        <fullName evidence="3">NHLP leader peptide family natural product</fullName>
    </submittedName>
</protein>
<comment type="caution">
    <text evidence="3">The sequence shown here is derived from an EMBL/GenBank/DDBJ whole genome shotgun (WGS) entry which is preliminary data.</text>
</comment>
<dbReference type="Pfam" id="PF02979">
    <property type="entry name" value="NHase_alpha"/>
    <property type="match status" value="1"/>
</dbReference>
<dbReference type="SUPFAM" id="SSF56209">
    <property type="entry name" value="Nitrile hydratase alpha chain"/>
    <property type="match status" value="1"/>
</dbReference>
<evidence type="ECO:0000259" key="2">
    <source>
        <dbReference type="Pfam" id="PF02979"/>
    </source>
</evidence>
<dbReference type="GO" id="GO:0046914">
    <property type="term" value="F:transition metal ion binding"/>
    <property type="evidence" value="ECO:0007669"/>
    <property type="project" value="InterPro"/>
</dbReference>
<feature type="domain" description="Nitrile hydratase alpha/Thiocyanate hydrolase gamma" evidence="2">
    <location>
        <begin position="28"/>
        <end position="70"/>
    </location>
</feature>
<keyword evidence="4" id="KW-1185">Reference proteome</keyword>
<dbReference type="GO" id="GO:0003824">
    <property type="term" value="F:catalytic activity"/>
    <property type="evidence" value="ECO:0007669"/>
    <property type="project" value="InterPro"/>
</dbReference>
<evidence type="ECO:0000313" key="4">
    <source>
        <dbReference type="Proteomes" id="UP000266482"/>
    </source>
</evidence>
<dbReference type="AlphaFoldDB" id="A0A3A1URS2"/>
<dbReference type="InterPro" id="IPR036648">
    <property type="entry name" value="CN_Hdrase_a/SCN_Hdrase_g_sf"/>
</dbReference>
<organism evidence="3 4">
    <name type="scientific">Paenibacillus nanensis</name>
    <dbReference type="NCBI Taxonomy" id="393251"/>
    <lineage>
        <taxon>Bacteria</taxon>
        <taxon>Bacillati</taxon>
        <taxon>Bacillota</taxon>
        <taxon>Bacilli</taxon>
        <taxon>Bacillales</taxon>
        <taxon>Paenibacillaceae</taxon>
        <taxon>Paenibacillus</taxon>
    </lineage>
</organism>
<sequence>MILLANNEQELREKIITKAWSDPYFKERLIADPKGAIEEAFGVIIPNEVNIKILEETEDTYYLVLPQKPSDLLQNSVQGPMWV</sequence>
<evidence type="ECO:0000256" key="1">
    <source>
        <dbReference type="ARBA" id="ARBA00022723"/>
    </source>
</evidence>
<reference evidence="3 4" key="1">
    <citation type="submission" date="2018-09" db="EMBL/GenBank/DDBJ databases">
        <title>Paenibacillus aracenensis nov. sp. isolated from a cave in southern Spain.</title>
        <authorList>
            <person name="Jurado V."/>
            <person name="Gutierrez-Patricio S."/>
            <person name="Gonzalez-Pimentel J.L."/>
            <person name="Miller A.Z."/>
            <person name="Laiz L."/>
            <person name="Saiz-Jimenez C."/>
        </authorList>
    </citation>
    <scope>NUCLEOTIDE SEQUENCE [LARGE SCALE GENOMIC DNA]</scope>
    <source>
        <strain evidence="3 4">DSM 22867</strain>
    </source>
</reference>
<dbReference type="OrthoDB" id="1371078at2"/>
<dbReference type="Gene3D" id="3.90.330.10">
    <property type="entry name" value="Nitrile hydratase alpha /Thiocyanate hydrolase gamma"/>
    <property type="match status" value="1"/>
</dbReference>
<keyword evidence="1" id="KW-0479">Metal-binding</keyword>
<dbReference type="NCBIfam" id="TIGR03793">
    <property type="entry name" value="leader_NHLP"/>
    <property type="match status" value="1"/>
</dbReference>
<dbReference type="EMBL" id="QXQA01000018">
    <property type="protein sequence ID" value="RIX49413.1"/>
    <property type="molecule type" value="Genomic_DNA"/>
</dbReference>
<proteinExistence type="predicted"/>